<evidence type="ECO:0000259" key="2">
    <source>
        <dbReference type="Pfam" id="PF20712"/>
    </source>
</evidence>
<comment type="caution">
    <text evidence="3">The sequence shown here is derived from an EMBL/GenBank/DDBJ whole genome shotgun (WGS) entry which is preliminary data.</text>
</comment>
<proteinExistence type="predicted"/>
<dbReference type="RefSeq" id="WP_193909945.1">
    <property type="nucleotide sequence ID" value="NZ_JADEXG010000050.1"/>
</dbReference>
<dbReference type="AlphaFoldDB" id="A0A8J7ARJ9"/>
<evidence type="ECO:0000313" key="3">
    <source>
        <dbReference type="EMBL" id="MBE9079216.1"/>
    </source>
</evidence>
<feature type="transmembrane region" description="Helical" evidence="1">
    <location>
        <begin position="56"/>
        <end position="75"/>
    </location>
</feature>
<sequence>MKNQPSDPYQDIELDAYKEMLRQAKQTFNMHCLGVVVCAILTAGGVYAFLKSGRVVEVAITGAAGTGTLCFGKLARDSIKESERRLTKIIKQVKTAR</sequence>
<evidence type="ECO:0000313" key="4">
    <source>
        <dbReference type="Proteomes" id="UP000636505"/>
    </source>
</evidence>
<dbReference type="Pfam" id="PF20712">
    <property type="entry name" value="CyanoTRADDas_TM"/>
    <property type="match status" value="1"/>
</dbReference>
<feature type="domain" description="Cyanobacterial TRADD-N associated 2 transmembrane" evidence="2">
    <location>
        <begin position="20"/>
        <end position="80"/>
    </location>
</feature>
<keyword evidence="1" id="KW-1133">Transmembrane helix</keyword>
<accession>A0A8J7ARJ9</accession>
<dbReference type="EMBL" id="JADEXG010000050">
    <property type="protein sequence ID" value="MBE9079216.1"/>
    <property type="molecule type" value="Genomic_DNA"/>
</dbReference>
<protein>
    <recommendedName>
        <fullName evidence="2">Cyanobacterial TRADD-N associated 2 transmembrane domain-containing protein</fullName>
    </recommendedName>
</protein>
<feature type="transmembrane region" description="Helical" evidence="1">
    <location>
        <begin position="28"/>
        <end position="50"/>
    </location>
</feature>
<keyword evidence="4" id="KW-1185">Reference proteome</keyword>
<dbReference type="Proteomes" id="UP000636505">
    <property type="component" value="Unassembled WGS sequence"/>
</dbReference>
<keyword evidence="1" id="KW-0812">Transmembrane</keyword>
<name>A0A8J7ARJ9_9CYAN</name>
<reference evidence="3" key="1">
    <citation type="submission" date="2020-10" db="EMBL/GenBank/DDBJ databases">
        <authorList>
            <person name="Castelo-Branco R."/>
            <person name="Eusebio N."/>
            <person name="Adriana R."/>
            <person name="Vieira A."/>
            <person name="Brugerolle De Fraissinette N."/>
            <person name="Rezende De Castro R."/>
            <person name="Schneider M.P."/>
            <person name="Vasconcelos V."/>
            <person name="Leao P.N."/>
        </authorList>
    </citation>
    <scope>NUCLEOTIDE SEQUENCE</scope>
    <source>
        <strain evidence="3">LEGE 07310</strain>
    </source>
</reference>
<evidence type="ECO:0000256" key="1">
    <source>
        <dbReference type="SAM" id="Phobius"/>
    </source>
</evidence>
<organism evidence="3 4">
    <name type="scientific">Vasconcelosia minhoensis LEGE 07310</name>
    <dbReference type="NCBI Taxonomy" id="915328"/>
    <lineage>
        <taxon>Bacteria</taxon>
        <taxon>Bacillati</taxon>
        <taxon>Cyanobacteriota</taxon>
        <taxon>Cyanophyceae</taxon>
        <taxon>Nodosilineales</taxon>
        <taxon>Cymatolegaceae</taxon>
        <taxon>Vasconcelosia</taxon>
        <taxon>Vasconcelosia minhoensis</taxon>
    </lineage>
</organism>
<gene>
    <name evidence="3" type="ORF">IQ241_18245</name>
</gene>
<dbReference type="InterPro" id="IPR048567">
    <property type="entry name" value="CyanoTRADDas_TM"/>
</dbReference>
<keyword evidence="1" id="KW-0472">Membrane</keyword>